<feature type="compositionally biased region" description="Polar residues" evidence="1">
    <location>
        <begin position="375"/>
        <end position="392"/>
    </location>
</feature>
<name>A0A9P4UM03_9PEZI</name>
<feature type="region of interest" description="Disordered" evidence="1">
    <location>
        <begin position="299"/>
        <end position="430"/>
    </location>
</feature>
<dbReference type="EMBL" id="MU003826">
    <property type="protein sequence ID" value="KAF2718363.1"/>
    <property type="molecule type" value="Genomic_DNA"/>
</dbReference>
<dbReference type="AlphaFoldDB" id="A0A9P4UM03"/>
<gene>
    <name evidence="2" type="ORF">K431DRAFT_287752</name>
</gene>
<proteinExistence type="predicted"/>
<organism evidence="2 3">
    <name type="scientific">Polychaeton citri CBS 116435</name>
    <dbReference type="NCBI Taxonomy" id="1314669"/>
    <lineage>
        <taxon>Eukaryota</taxon>
        <taxon>Fungi</taxon>
        <taxon>Dikarya</taxon>
        <taxon>Ascomycota</taxon>
        <taxon>Pezizomycotina</taxon>
        <taxon>Dothideomycetes</taxon>
        <taxon>Dothideomycetidae</taxon>
        <taxon>Capnodiales</taxon>
        <taxon>Capnodiaceae</taxon>
        <taxon>Polychaeton</taxon>
    </lineage>
</organism>
<evidence type="ECO:0000313" key="2">
    <source>
        <dbReference type="EMBL" id="KAF2718363.1"/>
    </source>
</evidence>
<evidence type="ECO:0000313" key="3">
    <source>
        <dbReference type="Proteomes" id="UP000799441"/>
    </source>
</evidence>
<evidence type="ECO:0000256" key="1">
    <source>
        <dbReference type="SAM" id="MobiDB-lite"/>
    </source>
</evidence>
<feature type="region of interest" description="Disordered" evidence="1">
    <location>
        <begin position="109"/>
        <end position="128"/>
    </location>
</feature>
<comment type="caution">
    <text evidence="2">The sequence shown here is derived from an EMBL/GenBank/DDBJ whole genome shotgun (WGS) entry which is preliminary data.</text>
</comment>
<sequence length="470" mass="52102">MAFNRRSPEDSVCDHSRPTSTLYSTAYSGSGGLITDLPEPPSAIDNDDQFNTHLLVDHHNTTRPALGSRFFSSLSNTQPATAALKRSSTVLHSRARSLAAYVPKLGAATQSASEAQHHQAQHPQTRGNRVFGDLFTGESAPVRLGVPPSSPSKEEHCEFIMEYRPSFTDRPSGPPRRNTNQSLNSTTSSNNRMSWFSRKAAPPPSPTRTVSDSAQDHLASFDIQDALFPHGPADALSPHAFNDLLMNATSLLQKLQFAYKEKVDYISAIRPEMEAQKEEVEEADTRAQHLKLQLEDMSRKANEQERAMKEMAHELSNERVRRQELQHVVSRQRRSASSHSDDVRTEDGDSTPRSRKRTSGGSTSDSGFESDVDNETFSVGSERPSSPSTSIAPSVDERSLAYDSRSRAAPLRSGPFSSQWTGTTKRMGSGNAAWDTVDHLRNENFDLRRQLDEMNHTLQGCIEFVGMMQN</sequence>
<keyword evidence="3" id="KW-1185">Reference proteome</keyword>
<dbReference type="Proteomes" id="UP000799441">
    <property type="component" value="Unassembled WGS sequence"/>
</dbReference>
<feature type="compositionally biased region" description="Basic and acidic residues" evidence="1">
    <location>
        <begin position="339"/>
        <end position="352"/>
    </location>
</feature>
<feature type="region of interest" description="Disordered" evidence="1">
    <location>
        <begin position="165"/>
        <end position="213"/>
    </location>
</feature>
<dbReference type="OrthoDB" id="5377009at2759"/>
<protein>
    <submittedName>
        <fullName evidence="2">Uncharacterized protein</fullName>
    </submittedName>
</protein>
<feature type="compositionally biased region" description="Basic and acidic residues" evidence="1">
    <location>
        <begin position="395"/>
        <end position="406"/>
    </location>
</feature>
<accession>A0A9P4UM03</accession>
<feature type="compositionally biased region" description="Polar residues" evidence="1">
    <location>
        <begin position="415"/>
        <end position="426"/>
    </location>
</feature>
<reference evidence="2" key="1">
    <citation type="journal article" date="2020" name="Stud. Mycol.">
        <title>101 Dothideomycetes genomes: a test case for predicting lifestyles and emergence of pathogens.</title>
        <authorList>
            <person name="Haridas S."/>
            <person name="Albert R."/>
            <person name="Binder M."/>
            <person name="Bloem J."/>
            <person name="Labutti K."/>
            <person name="Salamov A."/>
            <person name="Andreopoulos B."/>
            <person name="Baker S."/>
            <person name="Barry K."/>
            <person name="Bills G."/>
            <person name="Bluhm B."/>
            <person name="Cannon C."/>
            <person name="Castanera R."/>
            <person name="Culley D."/>
            <person name="Daum C."/>
            <person name="Ezra D."/>
            <person name="Gonzalez J."/>
            <person name="Henrissat B."/>
            <person name="Kuo A."/>
            <person name="Liang C."/>
            <person name="Lipzen A."/>
            <person name="Lutzoni F."/>
            <person name="Magnuson J."/>
            <person name="Mondo S."/>
            <person name="Nolan M."/>
            <person name="Ohm R."/>
            <person name="Pangilinan J."/>
            <person name="Park H.-J."/>
            <person name="Ramirez L."/>
            <person name="Alfaro M."/>
            <person name="Sun H."/>
            <person name="Tritt A."/>
            <person name="Yoshinaga Y."/>
            <person name="Zwiers L.-H."/>
            <person name="Turgeon B."/>
            <person name="Goodwin S."/>
            <person name="Spatafora J."/>
            <person name="Crous P."/>
            <person name="Grigoriev I."/>
        </authorList>
    </citation>
    <scope>NUCLEOTIDE SEQUENCE</scope>
    <source>
        <strain evidence="2">CBS 116435</strain>
    </source>
</reference>
<feature type="compositionally biased region" description="Basic and acidic residues" evidence="1">
    <location>
        <begin position="299"/>
        <end position="325"/>
    </location>
</feature>
<feature type="compositionally biased region" description="Low complexity" evidence="1">
    <location>
        <begin position="176"/>
        <end position="194"/>
    </location>
</feature>